<dbReference type="Proteomes" id="UP000184076">
    <property type="component" value="Unassembled WGS sequence"/>
</dbReference>
<dbReference type="GO" id="GO:0051539">
    <property type="term" value="F:4 iron, 4 sulfur cluster binding"/>
    <property type="evidence" value="ECO:0007669"/>
    <property type="project" value="UniProtKB-KW"/>
</dbReference>
<keyword evidence="8" id="KW-0411">Iron-sulfur</keyword>
<keyword evidence="6" id="KW-0560">Oxidoreductase</keyword>
<dbReference type="GO" id="GO:0046872">
    <property type="term" value="F:metal ion binding"/>
    <property type="evidence" value="ECO:0007669"/>
    <property type="project" value="UniProtKB-KW"/>
</dbReference>
<dbReference type="AlphaFoldDB" id="A0A1M5D225"/>
<keyword evidence="7" id="KW-0408">Iron</keyword>
<dbReference type="PROSITE" id="PS51379">
    <property type="entry name" value="4FE4S_FER_2"/>
    <property type="match status" value="2"/>
</dbReference>
<protein>
    <submittedName>
        <fullName evidence="10">Putative adenylylsulfate reductase-associated electron transfer protein QmoB</fullName>
    </submittedName>
</protein>
<evidence type="ECO:0000256" key="6">
    <source>
        <dbReference type="ARBA" id="ARBA00023002"/>
    </source>
</evidence>
<sequence>MEKKIGAYICTGCGIGDALDVAALTKVATGEYKVPVCREHAFLCSEEGRALIRADVENEGVNALVIAACSPRVMVDAFDFGADKAVERVNLREQVVWSHPAGDEDTQMMAEDYLRMSLTKAKDMEPPVPFEGENLSKRILVVGGGLTGLTAAREAAAAGYEVVLVEKSDQLGGYARNVVKLPPMAPPYEEPQVFDLEGLIGEVTGSDKITVYTGSRIEKISGAPCMFDVSIQQNGSQAAERVGAIVLATGAVPYDASKLEHLGFGKHPDVITADQLEAMFKAGEVKRPSNGQPVNGVAFILCAGSRDPEHLPYCSAACCVESLKQAKYFKDANPETPVYIFYKDLRAHGNYEFLYKQLQKDGVFFVRGTVTGVDDDGAGALAVSAEDVLTRSPILSESVDLVVLATGMVSTASLGKPYKAQQPKEGEEELEVPADTILASNLLNLEYRQGPEIPALKYGFPDSHFICFPYESRRTGIYPAGTVRAPMDYSRAMDDAAGAALKAIQCVEMTAQGKAVHPRAGDLSYPEFFMQRCTQCKRCTEECPFGAINEDEKANPLPNPTRCRRCGVCMGACPERIISFKNYSVGIIGNMIKNIEVPEEDEEKPRILVLACENDAYPALDMVGIRRAQYNPWVRVIPVRCLGSMNLVWIADALSKGIDGILLLGCKHGDDYQCHFIKGSELANIRMSKIKETLDRLVLESDRVRFEQLSITDYGKLPEILDGFASDLEDLGPNPYKDF</sequence>
<dbReference type="PROSITE" id="PS00198">
    <property type="entry name" value="4FE4S_FER_1"/>
    <property type="match status" value="2"/>
</dbReference>
<evidence type="ECO:0000256" key="2">
    <source>
        <dbReference type="ARBA" id="ARBA00006561"/>
    </source>
</evidence>
<organism evidence="10 11">
    <name type="scientific">Desulfacinum infernum DSM 9756</name>
    <dbReference type="NCBI Taxonomy" id="1121391"/>
    <lineage>
        <taxon>Bacteria</taxon>
        <taxon>Pseudomonadati</taxon>
        <taxon>Thermodesulfobacteriota</taxon>
        <taxon>Syntrophobacteria</taxon>
        <taxon>Syntrophobacterales</taxon>
        <taxon>Syntrophobacteraceae</taxon>
        <taxon>Desulfacinum</taxon>
    </lineage>
</organism>
<accession>A0A1M5D225</accession>
<feature type="domain" description="4Fe-4S ferredoxin-type" evidence="9">
    <location>
        <begin position="554"/>
        <end position="583"/>
    </location>
</feature>
<name>A0A1M5D225_9BACT</name>
<evidence type="ECO:0000313" key="11">
    <source>
        <dbReference type="Proteomes" id="UP000184076"/>
    </source>
</evidence>
<evidence type="ECO:0000256" key="4">
    <source>
        <dbReference type="ARBA" id="ARBA00022723"/>
    </source>
</evidence>
<dbReference type="InterPro" id="IPR036188">
    <property type="entry name" value="FAD/NAD-bd_sf"/>
</dbReference>
<evidence type="ECO:0000256" key="7">
    <source>
        <dbReference type="ARBA" id="ARBA00023004"/>
    </source>
</evidence>
<dbReference type="Pfam" id="PF02662">
    <property type="entry name" value="FlpD"/>
    <property type="match status" value="1"/>
</dbReference>
<keyword evidence="5" id="KW-0274">FAD</keyword>
<dbReference type="EMBL" id="FQVB01000022">
    <property type="protein sequence ID" value="SHF61083.1"/>
    <property type="molecule type" value="Genomic_DNA"/>
</dbReference>
<reference evidence="11" key="1">
    <citation type="submission" date="2016-11" db="EMBL/GenBank/DDBJ databases">
        <authorList>
            <person name="Varghese N."/>
            <person name="Submissions S."/>
        </authorList>
    </citation>
    <scope>NUCLEOTIDE SEQUENCE [LARGE SCALE GENOMIC DNA]</scope>
    <source>
        <strain evidence="11">DSM 9756</strain>
    </source>
</reference>
<dbReference type="InterPro" id="IPR017900">
    <property type="entry name" value="4Fe4S_Fe_S_CS"/>
</dbReference>
<dbReference type="InterPro" id="IPR039650">
    <property type="entry name" value="HdrA-like"/>
</dbReference>
<dbReference type="GO" id="GO:0016491">
    <property type="term" value="F:oxidoreductase activity"/>
    <property type="evidence" value="ECO:0007669"/>
    <property type="project" value="UniProtKB-KW"/>
</dbReference>
<dbReference type="Gene3D" id="3.40.50.720">
    <property type="entry name" value="NAD(P)-binding Rossmann-like Domain"/>
    <property type="match status" value="1"/>
</dbReference>
<dbReference type="SUPFAM" id="SSF54862">
    <property type="entry name" value="4Fe-4S ferredoxins"/>
    <property type="match status" value="1"/>
</dbReference>
<dbReference type="InterPro" id="IPR017896">
    <property type="entry name" value="4Fe4S_Fe-S-bd"/>
</dbReference>
<dbReference type="RefSeq" id="WP_073039647.1">
    <property type="nucleotide sequence ID" value="NZ_FQVB01000022.1"/>
</dbReference>
<dbReference type="PANTHER" id="PTHR43498">
    <property type="entry name" value="FERREDOXIN:COB-COM HETERODISULFIDE REDUCTASE SUBUNIT A"/>
    <property type="match status" value="1"/>
</dbReference>
<dbReference type="Pfam" id="PF13187">
    <property type="entry name" value="Fer4_9"/>
    <property type="match status" value="1"/>
</dbReference>
<dbReference type="STRING" id="1121391.SAMN02745206_02325"/>
<proteinExistence type="inferred from homology"/>
<evidence type="ECO:0000256" key="8">
    <source>
        <dbReference type="ARBA" id="ARBA00023014"/>
    </source>
</evidence>
<comment type="cofactor">
    <cofactor evidence="1">
        <name>FAD</name>
        <dbReference type="ChEBI" id="CHEBI:57692"/>
    </cofactor>
</comment>
<keyword evidence="11" id="KW-1185">Reference proteome</keyword>
<keyword evidence="4" id="KW-0479">Metal-binding</keyword>
<gene>
    <name evidence="10" type="ORF">SAMN02745206_02325</name>
</gene>
<evidence type="ECO:0000256" key="5">
    <source>
        <dbReference type="ARBA" id="ARBA00022827"/>
    </source>
</evidence>
<evidence type="ECO:0000256" key="1">
    <source>
        <dbReference type="ARBA" id="ARBA00001974"/>
    </source>
</evidence>
<dbReference type="Pfam" id="PF13450">
    <property type="entry name" value="NAD_binding_8"/>
    <property type="match status" value="1"/>
</dbReference>
<dbReference type="PANTHER" id="PTHR43498:SF1">
    <property type="entry name" value="COB--COM HETERODISULFIDE REDUCTASE IRON-SULFUR SUBUNIT A"/>
    <property type="match status" value="1"/>
</dbReference>
<keyword evidence="3" id="KW-0004">4Fe-4S</keyword>
<evidence type="ECO:0000256" key="3">
    <source>
        <dbReference type="ARBA" id="ARBA00022485"/>
    </source>
</evidence>
<dbReference type="InterPro" id="IPR003813">
    <property type="entry name" value="MvhD/FlpD"/>
</dbReference>
<evidence type="ECO:0000259" key="9">
    <source>
        <dbReference type="PROSITE" id="PS51379"/>
    </source>
</evidence>
<comment type="similarity">
    <text evidence="2">Belongs to the HdrA family.</text>
</comment>
<dbReference type="SUPFAM" id="SSF51905">
    <property type="entry name" value="FAD/NAD(P)-binding domain"/>
    <property type="match status" value="1"/>
</dbReference>
<evidence type="ECO:0000313" key="10">
    <source>
        <dbReference type="EMBL" id="SHF61083.1"/>
    </source>
</evidence>
<dbReference type="Gene3D" id="3.30.70.20">
    <property type="match status" value="1"/>
</dbReference>
<keyword evidence="5" id="KW-0285">Flavoprotein</keyword>
<feature type="domain" description="4Fe-4S ferredoxin-type" evidence="9">
    <location>
        <begin position="524"/>
        <end position="553"/>
    </location>
</feature>